<dbReference type="InterPro" id="IPR029058">
    <property type="entry name" value="AB_hydrolase_fold"/>
</dbReference>
<evidence type="ECO:0000313" key="1">
    <source>
        <dbReference type="Proteomes" id="UP000235220"/>
    </source>
</evidence>
<dbReference type="RefSeq" id="XP_018818578.1">
    <property type="nucleotide sequence ID" value="XM_018963033.2"/>
</dbReference>
<proteinExistence type="predicted"/>
<dbReference type="OrthoDB" id="2093222at2759"/>
<reference evidence="2" key="1">
    <citation type="submission" date="2025-08" db="UniProtKB">
        <authorList>
            <consortium name="RefSeq"/>
        </authorList>
    </citation>
    <scope>IDENTIFICATION</scope>
    <source>
        <tissue evidence="2">Leaves</tissue>
    </source>
</reference>
<dbReference type="GO" id="GO:0015996">
    <property type="term" value="P:chlorophyll catabolic process"/>
    <property type="evidence" value="ECO:0000318"/>
    <property type="project" value="GO_Central"/>
</dbReference>
<dbReference type="KEGG" id="jre:108989432"/>
<dbReference type="STRING" id="51240.A0A2I4EGQ5"/>
<dbReference type="Proteomes" id="UP000235220">
    <property type="component" value="Chromosome 7"/>
</dbReference>
<organism evidence="1 2">
    <name type="scientific">Juglans regia</name>
    <name type="common">English walnut</name>
    <dbReference type="NCBI Taxonomy" id="51240"/>
    <lineage>
        <taxon>Eukaryota</taxon>
        <taxon>Viridiplantae</taxon>
        <taxon>Streptophyta</taxon>
        <taxon>Embryophyta</taxon>
        <taxon>Tracheophyta</taxon>
        <taxon>Spermatophyta</taxon>
        <taxon>Magnoliopsida</taxon>
        <taxon>eudicotyledons</taxon>
        <taxon>Gunneridae</taxon>
        <taxon>Pentapetalae</taxon>
        <taxon>rosids</taxon>
        <taxon>fabids</taxon>
        <taxon>Fagales</taxon>
        <taxon>Juglandaceae</taxon>
        <taxon>Juglans</taxon>
    </lineage>
</organism>
<dbReference type="SUPFAM" id="SSF53474">
    <property type="entry name" value="alpha/beta-Hydrolases"/>
    <property type="match status" value="1"/>
</dbReference>
<gene>
    <name evidence="2" type="primary">LOC108989432</name>
</gene>
<dbReference type="PANTHER" id="PTHR33428:SF2">
    <property type="entry name" value="CHLOROPHYLLASE-2"/>
    <property type="match status" value="1"/>
</dbReference>
<dbReference type="PANTHER" id="PTHR33428">
    <property type="entry name" value="CHLOROPHYLLASE-2, CHLOROPLASTIC"/>
    <property type="match status" value="1"/>
</dbReference>
<dbReference type="UniPathway" id="UPA00674"/>
<evidence type="ECO:0000313" key="2">
    <source>
        <dbReference type="RefSeq" id="XP_018818578.1"/>
    </source>
</evidence>
<name>A0A2I4EGQ5_JUGRE</name>
<keyword evidence="1" id="KW-1185">Reference proteome</keyword>
<sequence length="328" mass="35039">MAASTSADAAVSSKATTNTTTTANVFDFGKYHTEQPKNVEPYCCLKKSTLANPPPKPLLVAMPSEAGEYPLLVLLHGYLLRNSFYSQLIRHIASHGFIVVAPQLYCLTGLDASVDIKSTAETIKWLSGGGLQDVLPANVQPDLKKLGLAGHSRGGKAAFALALGKVETSALKLSALIGIDPVDGKREGMQINPPVLTYSPHSFELGHMPVMVIGTGLGEVQSGLLCACAPKGVNHDEFYKECQAPACHFVAKDYGHLDMLDDETKGLLGTFTYCSCKNGKSREPMRRFVGGIVVAFMKAHLLGDDSDLMAVINGTETAPVDLTIEFDI</sequence>
<protein>
    <submittedName>
        <fullName evidence="2">Chlorophyllase-2-like</fullName>
    </submittedName>
</protein>
<dbReference type="Pfam" id="PF07224">
    <property type="entry name" value="Chlorophyllase"/>
    <property type="match status" value="1"/>
</dbReference>
<dbReference type="Gramene" id="Jr07_24620_p1">
    <property type="protein sequence ID" value="cds.Jr07_24620_p1"/>
    <property type="gene ID" value="Jr07_24620"/>
</dbReference>
<dbReference type="AlphaFoldDB" id="A0A2I4EGQ5"/>
<accession>A0A2I4EGQ5</accession>
<dbReference type="GO" id="GO:0047746">
    <property type="term" value="F:chlorophyllase activity"/>
    <property type="evidence" value="ECO:0000318"/>
    <property type="project" value="GO_Central"/>
</dbReference>
<dbReference type="Gene3D" id="3.40.50.1820">
    <property type="entry name" value="alpha/beta hydrolase"/>
    <property type="match status" value="1"/>
</dbReference>
<dbReference type="GeneID" id="108989432"/>
<dbReference type="InterPro" id="IPR017395">
    <property type="entry name" value="Chlorophyllase-like"/>
</dbReference>